<keyword evidence="5 6" id="KW-0539">Nucleus</keyword>
<dbReference type="GO" id="GO:0003677">
    <property type="term" value="F:DNA binding"/>
    <property type="evidence" value="ECO:0007669"/>
    <property type="project" value="TreeGrafter"/>
</dbReference>
<name>A0A3E2H4B1_SCYLI</name>
<dbReference type="GO" id="GO:0010468">
    <property type="term" value="P:regulation of gene expression"/>
    <property type="evidence" value="ECO:0007669"/>
    <property type="project" value="TreeGrafter"/>
</dbReference>
<reference evidence="8 9" key="1">
    <citation type="submission" date="2018-05" db="EMBL/GenBank/DDBJ databases">
        <title>Draft genome sequence of Scytalidium lignicola DSM 105466, a ubiquitous saprotrophic fungus.</title>
        <authorList>
            <person name="Buettner E."/>
            <person name="Gebauer A.M."/>
            <person name="Hofrichter M."/>
            <person name="Liers C."/>
            <person name="Kellner H."/>
        </authorList>
    </citation>
    <scope>NUCLEOTIDE SEQUENCE [LARGE SCALE GENOMIC DNA]</scope>
    <source>
        <strain evidence="8 9">DSM 105466</strain>
    </source>
</reference>
<dbReference type="EMBL" id="NCSJ02000174">
    <property type="protein sequence ID" value="RFU28131.1"/>
    <property type="molecule type" value="Genomic_DNA"/>
</dbReference>
<comment type="function">
    <text evidence="6">Required for exosome-dependent processing of pre-rRNA and small nucleolar RNA (snRNA) precursors. Involved in processing of 35S pre-rRNA at the A0, A1 and A2 sites.</text>
</comment>
<dbReference type="PANTHER" id="PTHR15341:SF3">
    <property type="entry name" value="NUCLEAR NUCLEIC ACID-BINDING PROTEIN C1D"/>
    <property type="match status" value="1"/>
</dbReference>
<organism evidence="8 9">
    <name type="scientific">Scytalidium lignicola</name>
    <name type="common">Hyphomycete</name>
    <dbReference type="NCBI Taxonomy" id="5539"/>
    <lineage>
        <taxon>Eukaryota</taxon>
        <taxon>Fungi</taxon>
        <taxon>Dikarya</taxon>
        <taxon>Ascomycota</taxon>
        <taxon>Pezizomycotina</taxon>
        <taxon>Leotiomycetes</taxon>
        <taxon>Leotiomycetes incertae sedis</taxon>
        <taxon>Scytalidium</taxon>
    </lineage>
</organism>
<dbReference type="InterPro" id="IPR011082">
    <property type="entry name" value="Exosome-assoc_fac/DNA_repair"/>
</dbReference>
<evidence type="ECO:0000256" key="6">
    <source>
        <dbReference type="RuleBase" id="RU368003"/>
    </source>
</evidence>
<comment type="caution">
    <text evidence="8">The sequence shown here is derived from an EMBL/GenBank/DDBJ whole genome shotgun (WGS) entry which is preliminary data.</text>
</comment>
<comment type="similarity">
    <text evidence="2 6">Belongs to the C1D family.</text>
</comment>
<dbReference type="OrthoDB" id="1421013at2759"/>
<keyword evidence="4 6" id="KW-0694">RNA-binding</keyword>
<comment type="subcellular location">
    <subcellularLocation>
        <location evidence="1 6">Nucleus</location>
    </subcellularLocation>
</comment>
<proteinExistence type="inferred from homology"/>
<dbReference type="Proteomes" id="UP000258309">
    <property type="component" value="Unassembled WGS sequence"/>
</dbReference>
<dbReference type="GO" id="GO:0000178">
    <property type="term" value="C:exosome (RNase complex)"/>
    <property type="evidence" value="ECO:0007669"/>
    <property type="project" value="TreeGrafter"/>
</dbReference>
<evidence type="ECO:0000256" key="5">
    <source>
        <dbReference type="ARBA" id="ARBA00023242"/>
    </source>
</evidence>
<protein>
    <recommendedName>
        <fullName evidence="6">Exosome complex protein</fullName>
    </recommendedName>
</protein>
<accession>A0A3E2H4B1</accession>
<feature type="compositionally biased region" description="Low complexity" evidence="7">
    <location>
        <begin position="158"/>
        <end position="177"/>
    </location>
</feature>
<dbReference type="AlphaFoldDB" id="A0A3E2H4B1"/>
<dbReference type="InterPro" id="IPR007146">
    <property type="entry name" value="Sas10/Utp3/C1D"/>
</dbReference>
<dbReference type="GO" id="GO:0003723">
    <property type="term" value="F:RNA binding"/>
    <property type="evidence" value="ECO:0007669"/>
    <property type="project" value="UniProtKB-UniRule"/>
</dbReference>
<evidence type="ECO:0000313" key="8">
    <source>
        <dbReference type="EMBL" id="RFU28131.1"/>
    </source>
</evidence>
<feature type="region of interest" description="Disordered" evidence="7">
    <location>
        <begin position="141"/>
        <end position="214"/>
    </location>
</feature>
<evidence type="ECO:0000256" key="1">
    <source>
        <dbReference type="ARBA" id="ARBA00004123"/>
    </source>
</evidence>
<dbReference type="OMA" id="GADAQNH"/>
<feature type="non-terminal residue" evidence="8">
    <location>
        <position position="1"/>
    </location>
</feature>
<evidence type="ECO:0000256" key="7">
    <source>
        <dbReference type="SAM" id="MobiDB-lite"/>
    </source>
</evidence>
<gene>
    <name evidence="8" type="ORF">B7463_g8196</name>
</gene>
<feature type="non-terminal residue" evidence="8">
    <location>
        <position position="214"/>
    </location>
</feature>
<sequence length="214" mass="23837">MDTTELVAQIEQLDDELDDLEDVLQPIVKTPLFERASKLPLMDRAKLYVLVTYAIESLLFSYLRLNGVKAREHPVFKELTRVKEYFAKITAAETPVVQKGKLKLDKQAANRFIASGLAGNDKVELQKAELQAKERARSHIRFQELSRKRKADEIGAEAHASPTPASDSSSNSHSASSIDDGSRQKPRDEIDGSGGEKVGGHKRRSKTNKPSNLR</sequence>
<keyword evidence="3 6" id="KW-0698">rRNA processing</keyword>
<evidence type="ECO:0000313" key="9">
    <source>
        <dbReference type="Proteomes" id="UP000258309"/>
    </source>
</evidence>
<feature type="compositionally biased region" description="Basic and acidic residues" evidence="7">
    <location>
        <begin position="141"/>
        <end position="153"/>
    </location>
</feature>
<dbReference type="PANTHER" id="PTHR15341">
    <property type="entry name" value="SUN-COR STEROID HORMONE RECEPTOR CO-REPRESSOR"/>
    <property type="match status" value="1"/>
</dbReference>
<dbReference type="GO" id="GO:0005730">
    <property type="term" value="C:nucleolus"/>
    <property type="evidence" value="ECO:0007669"/>
    <property type="project" value="TreeGrafter"/>
</dbReference>
<dbReference type="STRING" id="5539.A0A3E2H4B1"/>
<evidence type="ECO:0000256" key="4">
    <source>
        <dbReference type="ARBA" id="ARBA00022884"/>
    </source>
</evidence>
<evidence type="ECO:0000256" key="2">
    <source>
        <dbReference type="ARBA" id="ARBA00009154"/>
    </source>
</evidence>
<feature type="compositionally biased region" description="Basic and acidic residues" evidence="7">
    <location>
        <begin position="180"/>
        <end position="190"/>
    </location>
</feature>
<dbReference type="GO" id="GO:0000460">
    <property type="term" value="P:maturation of 5.8S rRNA"/>
    <property type="evidence" value="ECO:0007669"/>
    <property type="project" value="TreeGrafter"/>
</dbReference>
<dbReference type="Pfam" id="PF04000">
    <property type="entry name" value="Sas10_Utp3"/>
    <property type="match status" value="1"/>
</dbReference>
<keyword evidence="9" id="KW-1185">Reference proteome</keyword>
<evidence type="ECO:0000256" key="3">
    <source>
        <dbReference type="ARBA" id="ARBA00022552"/>
    </source>
</evidence>